<protein>
    <recommendedName>
        <fullName evidence="2">HTH psq-type domain-containing protein</fullName>
    </recommendedName>
</protein>
<comment type="subcellular location">
    <subcellularLocation>
        <location evidence="1">Nucleus</location>
    </subcellularLocation>
</comment>
<dbReference type="InterPro" id="IPR009057">
    <property type="entry name" value="Homeodomain-like_sf"/>
</dbReference>
<dbReference type="InterPro" id="IPR007889">
    <property type="entry name" value="HTH_Psq"/>
</dbReference>
<dbReference type="SUPFAM" id="SSF46689">
    <property type="entry name" value="Homeodomain-like"/>
    <property type="match status" value="1"/>
</dbReference>
<evidence type="ECO:0000259" key="2">
    <source>
        <dbReference type="Pfam" id="PF05225"/>
    </source>
</evidence>
<evidence type="ECO:0000313" key="4">
    <source>
        <dbReference type="Proteomes" id="UP001159363"/>
    </source>
</evidence>
<organism evidence="3 4">
    <name type="scientific">Dryococelus australis</name>
    <dbReference type="NCBI Taxonomy" id="614101"/>
    <lineage>
        <taxon>Eukaryota</taxon>
        <taxon>Metazoa</taxon>
        <taxon>Ecdysozoa</taxon>
        <taxon>Arthropoda</taxon>
        <taxon>Hexapoda</taxon>
        <taxon>Insecta</taxon>
        <taxon>Pterygota</taxon>
        <taxon>Neoptera</taxon>
        <taxon>Polyneoptera</taxon>
        <taxon>Phasmatodea</taxon>
        <taxon>Verophasmatodea</taxon>
        <taxon>Anareolatae</taxon>
        <taxon>Phasmatidae</taxon>
        <taxon>Eurycanthinae</taxon>
        <taxon>Dryococelus</taxon>
    </lineage>
</organism>
<sequence>MRNYIRKTSQNSWREDDMASAVKSVRDRRLTLQAAATEFSVPNATLFRRCRKENNTDEPNFDVDQIAVFTVPNKPCKVIRHKGKKQIGALSSAERINENIFPEETIVAIETTNKPMTSDAVSQHTDIPRNIISTVKPIASLSLVSQQQWNRHLEKNPAAKKDTTHAIRVTPEDILSIPQDEKEQGEECYSNFNSIHPGATNKGPTAIKL</sequence>
<accession>A0ABQ9HRB6</accession>
<dbReference type="EMBL" id="JARBHB010000004">
    <property type="protein sequence ID" value="KAJ8886919.1"/>
    <property type="molecule type" value="Genomic_DNA"/>
</dbReference>
<dbReference type="Proteomes" id="UP001159363">
    <property type="component" value="Chromosome X"/>
</dbReference>
<dbReference type="Gene3D" id="1.10.10.60">
    <property type="entry name" value="Homeodomain-like"/>
    <property type="match status" value="1"/>
</dbReference>
<name>A0ABQ9HRB6_9NEOP</name>
<gene>
    <name evidence="3" type="ORF">PR048_013133</name>
</gene>
<dbReference type="Pfam" id="PF05225">
    <property type="entry name" value="HTH_psq"/>
    <property type="match status" value="1"/>
</dbReference>
<keyword evidence="4" id="KW-1185">Reference proteome</keyword>
<feature type="domain" description="HTH psq-type" evidence="2">
    <location>
        <begin position="15"/>
        <end position="54"/>
    </location>
</feature>
<reference evidence="3 4" key="1">
    <citation type="submission" date="2023-02" db="EMBL/GenBank/DDBJ databases">
        <title>LHISI_Scaffold_Assembly.</title>
        <authorList>
            <person name="Stuart O.P."/>
            <person name="Cleave R."/>
            <person name="Magrath M.J.L."/>
            <person name="Mikheyev A.S."/>
        </authorList>
    </citation>
    <scope>NUCLEOTIDE SEQUENCE [LARGE SCALE GENOMIC DNA]</scope>
    <source>
        <strain evidence="3">Daus_M_001</strain>
        <tissue evidence="3">Leg muscle</tissue>
    </source>
</reference>
<proteinExistence type="predicted"/>
<evidence type="ECO:0000313" key="3">
    <source>
        <dbReference type="EMBL" id="KAJ8886919.1"/>
    </source>
</evidence>
<comment type="caution">
    <text evidence="3">The sequence shown here is derived from an EMBL/GenBank/DDBJ whole genome shotgun (WGS) entry which is preliminary data.</text>
</comment>
<evidence type="ECO:0000256" key="1">
    <source>
        <dbReference type="ARBA" id="ARBA00004123"/>
    </source>
</evidence>